<keyword evidence="6" id="KW-0418">Kinase</keyword>
<dbReference type="GO" id="GO:0004674">
    <property type="term" value="F:protein serine/threonine kinase activity"/>
    <property type="evidence" value="ECO:0007669"/>
    <property type="project" value="UniProtKB-KW"/>
</dbReference>
<dbReference type="PROSITE" id="PS50011">
    <property type="entry name" value="PROTEIN_KINASE_DOM"/>
    <property type="match status" value="1"/>
</dbReference>
<evidence type="ECO:0000313" key="12">
    <source>
        <dbReference type="Proteomes" id="UP000054477"/>
    </source>
</evidence>
<keyword evidence="12" id="KW-1185">Reference proteome</keyword>
<evidence type="ECO:0000256" key="7">
    <source>
        <dbReference type="ARBA" id="ARBA00022840"/>
    </source>
</evidence>
<feature type="domain" description="Protein kinase" evidence="10">
    <location>
        <begin position="18"/>
        <end position="309"/>
    </location>
</feature>
<evidence type="ECO:0000313" key="11">
    <source>
        <dbReference type="EMBL" id="KIK08193.1"/>
    </source>
</evidence>
<dbReference type="OrthoDB" id="5800476at2759"/>
<dbReference type="PROSITE" id="PS00108">
    <property type="entry name" value="PROTEIN_KINASE_ST"/>
    <property type="match status" value="1"/>
</dbReference>
<dbReference type="GO" id="GO:0005524">
    <property type="term" value="F:ATP binding"/>
    <property type="evidence" value="ECO:0007669"/>
    <property type="project" value="UniProtKB-KW"/>
</dbReference>
<dbReference type="EC" id="2.7.11.1" evidence="2"/>
<accession>A0A0C9YJB1</accession>
<evidence type="ECO:0000256" key="5">
    <source>
        <dbReference type="ARBA" id="ARBA00022741"/>
    </source>
</evidence>
<evidence type="ECO:0000256" key="4">
    <source>
        <dbReference type="ARBA" id="ARBA00022679"/>
    </source>
</evidence>
<keyword evidence="5" id="KW-0547">Nucleotide-binding</keyword>
<reference evidence="12" key="2">
    <citation type="submission" date="2015-01" db="EMBL/GenBank/DDBJ databases">
        <title>Evolutionary Origins and Diversification of the Mycorrhizal Mutualists.</title>
        <authorList>
            <consortium name="DOE Joint Genome Institute"/>
            <consortium name="Mycorrhizal Genomics Consortium"/>
            <person name="Kohler A."/>
            <person name="Kuo A."/>
            <person name="Nagy L.G."/>
            <person name="Floudas D."/>
            <person name="Copeland A."/>
            <person name="Barry K.W."/>
            <person name="Cichocki N."/>
            <person name="Veneault-Fourrey C."/>
            <person name="LaButti K."/>
            <person name="Lindquist E.A."/>
            <person name="Lipzen A."/>
            <person name="Lundell T."/>
            <person name="Morin E."/>
            <person name="Murat C."/>
            <person name="Riley R."/>
            <person name="Ohm R."/>
            <person name="Sun H."/>
            <person name="Tunlid A."/>
            <person name="Henrissat B."/>
            <person name="Grigoriev I.V."/>
            <person name="Hibbett D.S."/>
            <person name="Martin F."/>
        </authorList>
    </citation>
    <scope>NUCLEOTIDE SEQUENCE [LARGE SCALE GENOMIC DNA]</scope>
    <source>
        <strain evidence="12">LaAM-08-1</strain>
    </source>
</reference>
<keyword evidence="3" id="KW-0723">Serine/threonine-protein kinase</keyword>
<comment type="catalytic activity">
    <reaction evidence="8">
        <text>L-threonyl-[protein] + ATP = O-phospho-L-threonyl-[protein] + ADP + H(+)</text>
        <dbReference type="Rhea" id="RHEA:46608"/>
        <dbReference type="Rhea" id="RHEA-COMP:11060"/>
        <dbReference type="Rhea" id="RHEA-COMP:11605"/>
        <dbReference type="ChEBI" id="CHEBI:15378"/>
        <dbReference type="ChEBI" id="CHEBI:30013"/>
        <dbReference type="ChEBI" id="CHEBI:30616"/>
        <dbReference type="ChEBI" id="CHEBI:61977"/>
        <dbReference type="ChEBI" id="CHEBI:456216"/>
        <dbReference type="EC" id="2.7.11.1"/>
    </reaction>
</comment>
<dbReference type="Gene3D" id="1.10.510.10">
    <property type="entry name" value="Transferase(Phosphotransferase) domain 1"/>
    <property type="match status" value="1"/>
</dbReference>
<evidence type="ECO:0000256" key="1">
    <source>
        <dbReference type="ARBA" id="ARBA00005926"/>
    </source>
</evidence>
<evidence type="ECO:0000256" key="8">
    <source>
        <dbReference type="ARBA" id="ARBA00047899"/>
    </source>
</evidence>
<dbReference type="GO" id="GO:0000324">
    <property type="term" value="C:fungal-type vacuole"/>
    <property type="evidence" value="ECO:0007669"/>
    <property type="project" value="UniProtKB-ARBA"/>
</dbReference>
<dbReference type="InterPro" id="IPR008271">
    <property type="entry name" value="Ser/Thr_kinase_AS"/>
</dbReference>
<comment type="similarity">
    <text evidence="1">Belongs to the protein kinase superfamily. CK1 Ser/Thr protein kinase family. Casein kinase I subfamily.</text>
</comment>
<proteinExistence type="inferred from homology"/>
<keyword evidence="4" id="KW-0808">Transferase</keyword>
<dbReference type="AlphaFoldDB" id="A0A0C9YJB1"/>
<evidence type="ECO:0000256" key="6">
    <source>
        <dbReference type="ARBA" id="ARBA00022777"/>
    </source>
</evidence>
<dbReference type="EMBL" id="KN838543">
    <property type="protein sequence ID" value="KIK08193.1"/>
    <property type="molecule type" value="Genomic_DNA"/>
</dbReference>
<dbReference type="Proteomes" id="UP000054477">
    <property type="component" value="Unassembled WGS sequence"/>
</dbReference>
<organism evidence="11 12">
    <name type="scientific">Laccaria amethystina LaAM-08-1</name>
    <dbReference type="NCBI Taxonomy" id="1095629"/>
    <lineage>
        <taxon>Eukaryota</taxon>
        <taxon>Fungi</taxon>
        <taxon>Dikarya</taxon>
        <taxon>Basidiomycota</taxon>
        <taxon>Agaricomycotina</taxon>
        <taxon>Agaricomycetes</taxon>
        <taxon>Agaricomycetidae</taxon>
        <taxon>Agaricales</taxon>
        <taxon>Agaricineae</taxon>
        <taxon>Hydnangiaceae</taxon>
        <taxon>Laccaria</taxon>
    </lineage>
</organism>
<comment type="catalytic activity">
    <reaction evidence="9">
        <text>L-seryl-[protein] + ATP = O-phospho-L-seryl-[protein] + ADP + H(+)</text>
        <dbReference type="Rhea" id="RHEA:17989"/>
        <dbReference type="Rhea" id="RHEA-COMP:9863"/>
        <dbReference type="Rhea" id="RHEA-COMP:11604"/>
        <dbReference type="ChEBI" id="CHEBI:15378"/>
        <dbReference type="ChEBI" id="CHEBI:29999"/>
        <dbReference type="ChEBI" id="CHEBI:30616"/>
        <dbReference type="ChEBI" id="CHEBI:83421"/>
        <dbReference type="ChEBI" id="CHEBI:456216"/>
        <dbReference type="EC" id="2.7.11.1"/>
    </reaction>
</comment>
<dbReference type="InterPro" id="IPR011009">
    <property type="entry name" value="Kinase-like_dom_sf"/>
</dbReference>
<gene>
    <name evidence="11" type="ORF">K443DRAFT_85715</name>
</gene>
<evidence type="ECO:0000256" key="3">
    <source>
        <dbReference type="ARBA" id="ARBA00022527"/>
    </source>
</evidence>
<protein>
    <recommendedName>
        <fullName evidence="2">non-specific serine/threonine protein kinase</fullName>
        <ecNumber evidence="2">2.7.11.1</ecNumber>
    </recommendedName>
</protein>
<name>A0A0C9YJB1_9AGAR</name>
<dbReference type="SUPFAM" id="SSF56112">
    <property type="entry name" value="Protein kinase-like (PK-like)"/>
    <property type="match status" value="1"/>
</dbReference>
<dbReference type="SMART" id="SM00220">
    <property type="entry name" value="S_TKc"/>
    <property type="match status" value="1"/>
</dbReference>
<keyword evidence="7" id="KW-0067">ATP-binding</keyword>
<dbReference type="FunFam" id="1.10.510.10:FF:000160">
    <property type="entry name" value="Casein kinase I 1"/>
    <property type="match status" value="1"/>
</dbReference>
<dbReference type="InterPro" id="IPR050235">
    <property type="entry name" value="CK1_Ser-Thr_kinase"/>
</dbReference>
<dbReference type="HOGENOM" id="CLU_019279_2_7_1"/>
<evidence type="ECO:0000259" key="10">
    <source>
        <dbReference type="PROSITE" id="PS50011"/>
    </source>
</evidence>
<evidence type="ECO:0000256" key="9">
    <source>
        <dbReference type="ARBA" id="ARBA00048679"/>
    </source>
</evidence>
<dbReference type="InterPro" id="IPR000719">
    <property type="entry name" value="Prot_kinase_dom"/>
</dbReference>
<reference evidence="11 12" key="1">
    <citation type="submission" date="2014-04" db="EMBL/GenBank/DDBJ databases">
        <authorList>
            <consortium name="DOE Joint Genome Institute"/>
            <person name="Kuo A."/>
            <person name="Kohler A."/>
            <person name="Nagy L.G."/>
            <person name="Floudas D."/>
            <person name="Copeland A."/>
            <person name="Barry K.W."/>
            <person name="Cichocki N."/>
            <person name="Veneault-Fourrey C."/>
            <person name="LaButti K."/>
            <person name="Lindquist E.A."/>
            <person name="Lipzen A."/>
            <person name="Lundell T."/>
            <person name="Morin E."/>
            <person name="Murat C."/>
            <person name="Sun H."/>
            <person name="Tunlid A."/>
            <person name="Henrissat B."/>
            <person name="Grigoriev I.V."/>
            <person name="Hibbett D.S."/>
            <person name="Martin F."/>
            <person name="Nordberg H.P."/>
            <person name="Cantor M.N."/>
            <person name="Hua S.X."/>
        </authorList>
    </citation>
    <scope>NUCLEOTIDE SEQUENCE [LARGE SCALE GENOMIC DNA]</scope>
    <source>
        <strain evidence="11 12">LaAM-08-1</strain>
    </source>
</reference>
<evidence type="ECO:0000256" key="2">
    <source>
        <dbReference type="ARBA" id="ARBA00012513"/>
    </source>
</evidence>
<dbReference type="STRING" id="1095629.A0A0C9YJB1"/>
<sequence>MASHSHPSSTANIVGAHYRVGKKIGEGSFGTNLLNSQTVAIKFEPRKAEAPQLRDECRSYRILAGCTGIPQIYHFGQEGLHNILVIDLLGPSLEDLFDMCGRKFSIKTVCMAARQMITRVQTIHEKNLIYRDIKPDNFLVGRPGTKGANIIHVVDFGMAKQYRDPKTKQHIPYRERKSLSGTARYMSINTHLGREQSRRDDLEALGHVFMYFLRGSLPWQGLKAATNKQKYEKIGEKKQTTLIKELCEGFPEEFGIYLNYVRKLGFEEAPDYDFLRELFSKVIKSNGDVDDGVFDWNLLNGWFTPHPRFIPVILRYSLDGKGWEASLVRANLSYLLLTEC</sequence>
<dbReference type="Pfam" id="PF00069">
    <property type="entry name" value="Pkinase"/>
    <property type="match status" value="1"/>
</dbReference>
<dbReference type="PANTHER" id="PTHR11909">
    <property type="entry name" value="CASEIN KINASE-RELATED"/>
    <property type="match status" value="1"/>
</dbReference>
<dbReference type="CDD" id="cd14127">
    <property type="entry name" value="STKc_CK1_fungal"/>
    <property type="match status" value="1"/>
</dbReference>